<sequence length="77" mass="8413">MKELFTEDPEAAAPEPLTGILTAAQLTGSWLLARGQYREAELELRQVLTARMRVLGADLPHTLTTRTPSPPVTRSLG</sequence>
<keyword evidence="2" id="KW-1185">Reference proteome</keyword>
<dbReference type="Proteomes" id="UP001501237">
    <property type="component" value="Unassembled WGS sequence"/>
</dbReference>
<comment type="caution">
    <text evidence="1">The sequence shown here is derived from an EMBL/GenBank/DDBJ whole genome shotgun (WGS) entry which is preliminary data.</text>
</comment>
<dbReference type="EMBL" id="BAAAUV010000007">
    <property type="protein sequence ID" value="GAA3213642.1"/>
    <property type="molecule type" value="Genomic_DNA"/>
</dbReference>
<dbReference type="InterPro" id="IPR011990">
    <property type="entry name" value="TPR-like_helical_dom_sf"/>
</dbReference>
<gene>
    <name evidence="1" type="ORF">GCM10010468_33830</name>
</gene>
<evidence type="ECO:0008006" key="3">
    <source>
        <dbReference type="Google" id="ProtNLM"/>
    </source>
</evidence>
<name>A0ABP6QA48_9ACTN</name>
<dbReference type="Gene3D" id="1.25.40.10">
    <property type="entry name" value="Tetratricopeptide repeat domain"/>
    <property type="match status" value="1"/>
</dbReference>
<reference evidence="2" key="1">
    <citation type="journal article" date="2019" name="Int. J. Syst. Evol. Microbiol.">
        <title>The Global Catalogue of Microorganisms (GCM) 10K type strain sequencing project: providing services to taxonomists for standard genome sequencing and annotation.</title>
        <authorList>
            <consortium name="The Broad Institute Genomics Platform"/>
            <consortium name="The Broad Institute Genome Sequencing Center for Infectious Disease"/>
            <person name="Wu L."/>
            <person name="Ma J."/>
        </authorList>
    </citation>
    <scope>NUCLEOTIDE SEQUENCE [LARGE SCALE GENOMIC DNA]</scope>
    <source>
        <strain evidence="2">JCM 9377</strain>
    </source>
</reference>
<evidence type="ECO:0000313" key="2">
    <source>
        <dbReference type="Proteomes" id="UP001501237"/>
    </source>
</evidence>
<proteinExistence type="predicted"/>
<accession>A0ABP6QA48</accession>
<organism evidence="1 2">
    <name type="scientific">Actinocorallia longicatena</name>
    <dbReference type="NCBI Taxonomy" id="111803"/>
    <lineage>
        <taxon>Bacteria</taxon>
        <taxon>Bacillati</taxon>
        <taxon>Actinomycetota</taxon>
        <taxon>Actinomycetes</taxon>
        <taxon>Streptosporangiales</taxon>
        <taxon>Thermomonosporaceae</taxon>
        <taxon>Actinocorallia</taxon>
    </lineage>
</organism>
<evidence type="ECO:0000313" key="1">
    <source>
        <dbReference type="EMBL" id="GAA3213642.1"/>
    </source>
</evidence>
<protein>
    <recommendedName>
        <fullName evidence="3">MalT-like TPR region domain-containing protein</fullName>
    </recommendedName>
</protein>